<dbReference type="PANTHER" id="PTHR43756:SF5">
    <property type="entry name" value="CHOLINE MONOOXYGENASE, CHLOROPLASTIC"/>
    <property type="match status" value="1"/>
</dbReference>
<keyword evidence="3" id="KW-0479">Metal-binding</keyword>
<comment type="cofactor">
    <cofactor evidence="1">
        <name>Fe cation</name>
        <dbReference type="ChEBI" id="CHEBI:24875"/>
    </cofactor>
</comment>
<dbReference type="RefSeq" id="WP_203779393.1">
    <property type="nucleotide sequence ID" value="NZ_BOMT01000041.1"/>
</dbReference>
<dbReference type="InterPro" id="IPR036922">
    <property type="entry name" value="Rieske_2Fe-2S_sf"/>
</dbReference>
<dbReference type="PROSITE" id="PS51296">
    <property type="entry name" value="RIESKE"/>
    <property type="match status" value="1"/>
</dbReference>
<evidence type="ECO:0000259" key="7">
    <source>
        <dbReference type="PROSITE" id="PS51296"/>
    </source>
</evidence>
<dbReference type="GO" id="GO:0051537">
    <property type="term" value="F:2 iron, 2 sulfur cluster binding"/>
    <property type="evidence" value="ECO:0007669"/>
    <property type="project" value="UniProtKB-KW"/>
</dbReference>
<accession>A0A1I2GS25</accession>
<dbReference type="EMBL" id="FONV01000007">
    <property type="protein sequence ID" value="SFF19476.1"/>
    <property type="molecule type" value="Genomic_DNA"/>
</dbReference>
<dbReference type="Proteomes" id="UP000199645">
    <property type="component" value="Unassembled WGS sequence"/>
</dbReference>
<keyword evidence="5" id="KW-0408">Iron</keyword>
<dbReference type="STRING" id="35752.SAMN05421541_10763"/>
<dbReference type="GO" id="GO:0004497">
    <property type="term" value="F:monooxygenase activity"/>
    <property type="evidence" value="ECO:0007669"/>
    <property type="project" value="UniProtKB-KW"/>
</dbReference>
<dbReference type="AlphaFoldDB" id="A0A1I2GS25"/>
<dbReference type="CDD" id="cd03469">
    <property type="entry name" value="Rieske_RO_Alpha_N"/>
    <property type="match status" value="1"/>
</dbReference>
<dbReference type="InterPro" id="IPR015879">
    <property type="entry name" value="Ring_hydroxy_dOase_asu_C_dom"/>
</dbReference>
<organism evidence="8 9">
    <name type="scientific">Actinoplanes philippinensis</name>
    <dbReference type="NCBI Taxonomy" id="35752"/>
    <lineage>
        <taxon>Bacteria</taxon>
        <taxon>Bacillati</taxon>
        <taxon>Actinomycetota</taxon>
        <taxon>Actinomycetes</taxon>
        <taxon>Micromonosporales</taxon>
        <taxon>Micromonosporaceae</taxon>
        <taxon>Actinoplanes</taxon>
    </lineage>
</organism>
<evidence type="ECO:0000256" key="4">
    <source>
        <dbReference type="ARBA" id="ARBA00023002"/>
    </source>
</evidence>
<evidence type="ECO:0000256" key="3">
    <source>
        <dbReference type="ARBA" id="ARBA00022723"/>
    </source>
</evidence>
<dbReference type="Pfam" id="PF00848">
    <property type="entry name" value="Ring_hydroxyl_A"/>
    <property type="match status" value="1"/>
</dbReference>
<dbReference type="PANTHER" id="PTHR43756">
    <property type="entry name" value="CHOLINE MONOOXYGENASE, CHLOROPLASTIC"/>
    <property type="match status" value="1"/>
</dbReference>
<sequence length="381" mass="43162">MVINRQDVENIGSGYDPDPARSMSLRAAAYTDPRWTEVDQRAIFGRTWQWICHVEKLRAPGSYVAATVAGAPIVVVRDRSGELRAFYNVCKHRAHELLSGSGTTGTIVCPYHAWVYDLDGSLRRARQTDRMPGFDRAEICLDRIAAEEFGGFVYVNLDGSATPLARQAPDLLAEIERWAPDVDRLTFAKRLTYDVKSNWKNVIDNFLECYHCHIAHREFVALVDMDTYEVRTHGIWSSHFAEAGKSENPAYDVSGASVTQHAVWWLWPNTCLLRYPGRGNFMVFQVIPDGPDRTLETWDFFFETPALEEAEVEAVRYIDDVLQQQDIAIVESVQRGMMTPAFDQGRIVYDPEGSGLSEHGVHHFHGLVLKAYEEFVEVAEA</sequence>
<dbReference type="SUPFAM" id="SSF50022">
    <property type="entry name" value="ISP domain"/>
    <property type="match status" value="1"/>
</dbReference>
<dbReference type="PRINTS" id="PR00090">
    <property type="entry name" value="RNGDIOXGNASE"/>
</dbReference>
<protein>
    <submittedName>
        <fullName evidence="8">Choline monooxygenase</fullName>
    </submittedName>
</protein>
<keyword evidence="9" id="KW-1185">Reference proteome</keyword>
<evidence type="ECO:0000256" key="6">
    <source>
        <dbReference type="ARBA" id="ARBA00023014"/>
    </source>
</evidence>
<keyword evidence="6" id="KW-0411">Iron-sulfur</keyword>
<keyword evidence="2" id="KW-0001">2Fe-2S</keyword>
<dbReference type="InterPro" id="IPR017941">
    <property type="entry name" value="Rieske_2Fe-2S"/>
</dbReference>
<reference evidence="8 9" key="1">
    <citation type="submission" date="2016-10" db="EMBL/GenBank/DDBJ databases">
        <authorList>
            <person name="de Groot N.N."/>
        </authorList>
    </citation>
    <scope>NUCLEOTIDE SEQUENCE [LARGE SCALE GENOMIC DNA]</scope>
    <source>
        <strain evidence="8 9">DSM 43019</strain>
    </source>
</reference>
<dbReference type="GO" id="GO:0005506">
    <property type="term" value="F:iron ion binding"/>
    <property type="evidence" value="ECO:0007669"/>
    <property type="project" value="InterPro"/>
</dbReference>
<dbReference type="SUPFAM" id="SSF55961">
    <property type="entry name" value="Bet v1-like"/>
    <property type="match status" value="1"/>
</dbReference>
<evidence type="ECO:0000313" key="8">
    <source>
        <dbReference type="EMBL" id="SFF19476.1"/>
    </source>
</evidence>
<proteinExistence type="predicted"/>
<dbReference type="GO" id="GO:0016705">
    <property type="term" value="F:oxidoreductase activity, acting on paired donors, with incorporation or reduction of molecular oxygen"/>
    <property type="evidence" value="ECO:0007669"/>
    <property type="project" value="UniProtKB-ARBA"/>
</dbReference>
<dbReference type="Gene3D" id="3.90.380.10">
    <property type="entry name" value="Naphthalene 1,2-dioxygenase Alpha Subunit, Chain A, domain 1"/>
    <property type="match status" value="2"/>
</dbReference>
<evidence type="ECO:0000256" key="1">
    <source>
        <dbReference type="ARBA" id="ARBA00001962"/>
    </source>
</evidence>
<dbReference type="Pfam" id="PF00355">
    <property type="entry name" value="Rieske"/>
    <property type="match status" value="1"/>
</dbReference>
<gene>
    <name evidence="8" type="ORF">SAMN05421541_10763</name>
</gene>
<evidence type="ECO:0000256" key="2">
    <source>
        <dbReference type="ARBA" id="ARBA00022714"/>
    </source>
</evidence>
<feature type="domain" description="Rieske" evidence="7">
    <location>
        <begin position="48"/>
        <end position="155"/>
    </location>
</feature>
<evidence type="ECO:0000256" key="5">
    <source>
        <dbReference type="ARBA" id="ARBA00023004"/>
    </source>
</evidence>
<dbReference type="InterPro" id="IPR001663">
    <property type="entry name" value="Rng_hydr_dOase-A"/>
</dbReference>
<keyword evidence="4" id="KW-0560">Oxidoreductase</keyword>
<keyword evidence="8" id="KW-0503">Monooxygenase</keyword>
<name>A0A1I2GS25_9ACTN</name>
<evidence type="ECO:0000313" key="9">
    <source>
        <dbReference type="Proteomes" id="UP000199645"/>
    </source>
</evidence>
<dbReference type="Gene3D" id="2.102.10.10">
    <property type="entry name" value="Rieske [2Fe-2S] iron-sulphur domain"/>
    <property type="match status" value="1"/>
</dbReference>
<dbReference type="CDD" id="cd08886">
    <property type="entry name" value="RHO_alpha_C_2"/>
    <property type="match status" value="1"/>
</dbReference>